<organism evidence="2 3">
    <name type="scientific">Streptomyces prasinopilosus</name>
    <dbReference type="NCBI Taxonomy" id="67344"/>
    <lineage>
        <taxon>Bacteria</taxon>
        <taxon>Bacillati</taxon>
        <taxon>Actinomycetota</taxon>
        <taxon>Actinomycetes</taxon>
        <taxon>Kitasatosporales</taxon>
        <taxon>Streptomycetaceae</taxon>
        <taxon>Streptomyces</taxon>
    </lineage>
</organism>
<dbReference type="EMBL" id="FMZK01000006">
    <property type="protein sequence ID" value="SDD23387.1"/>
    <property type="molecule type" value="Genomic_DNA"/>
</dbReference>
<gene>
    <name evidence="2" type="ORF">SAMN05216505_10612</name>
</gene>
<dbReference type="RefSeq" id="WP_055573772.1">
    <property type="nucleotide sequence ID" value="NZ_FMZK01000006.1"/>
</dbReference>
<dbReference type="Proteomes" id="UP000182100">
    <property type="component" value="Unassembled WGS sequence"/>
</dbReference>
<protein>
    <submittedName>
        <fullName evidence="2">Uncharacterized protein</fullName>
    </submittedName>
</protein>
<evidence type="ECO:0000256" key="1">
    <source>
        <dbReference type="SAM" id="MobiDB-lite"/>
    </source>
</evidence>
<evidence type="ECO:0000313" key="3">
    <source>
        <dbReference type="Proteomes" id="UP000182100"/>
    </source>
</evidence>
<evidence type="ECO:0000313" key="2">
    <source>
        <dbReference type="EMBL" id="SDD23387.1"/>
    </source>
</evidence>
<accession>A0A1G6T4I7</accession>
<feature type="region of interest" description="Disordered" evidence="1">
    <location>
        <begin position="95"/>
        <end position="126"/>
    </location>
</feature>
<sequence>MSDDLLPLPAFSHFAVLESVVRLLAGVSHSRTARTAGCIARNGCSLHERAEQTPAARPTEEDWERAVKPIQRALAGGGVDKVRFTAEVRSTGRTTGWSGLALPGGGGGRRAPSRGAAAGRRRPSRSQALLERTLRERFPGAADATEEEIAAAEARPGVTLPDELKVLYRVTQA</sequence>
<reference evidence="3" key="1">
    <citation type="submission" date="2016-10" db="EMBL/GenBank/DDBJ databases">
        <authorList>
            <person name="Varghese N."/>
            <person name="Submissions S."/>
        </authorList>
    </citation>
    <scope>NUCLEOTIDE SEQUENCE [LARGE SCALE GENOMIC DNA]</scope>
    <source>
        <strain evidence="3">CGMCC 4.3504</strain>
    </source>
</reference>
<dbReference type="STRING" id="67344.SAMN05216505_10612"/>
<keyword evidence="3" id="KW-1185">Reference proteome</keyword>
<proteinExistence type="predicted"/>
<dbReference type="AlphaFoldDB" id="A0A1G6T4I7"/>
<name>A0A1G6T4I7_9ACTN</name>